<evidence type="ECO:0000313" key="1">
    <source>
        <dbReference type="EMBL" id="WCO69165.1"/>
    </source>
</evidence>
<dbReference type="AlphaFoldDB" id="A0AAE9Y9B7"/>
<accession>A0AAE9Y9B7</accession>
<dbReference type="EMBL" id="CP116942">
    <property type="protein sequence ID" value="WCO69165.1"/>
    <property type="molecule type" value="Genomic_DNA"/>
</dbReference>
<name>A0AAE9Y9B7_9ACTN</name>
<dbReference type="Proteomes" id="UP001216390">
    <property type="component" value="Chromosome"/>
</dbReference>
<reference evidence="1" key="1">
    <citation type="submission" date="2023-01" db="EMBL/GenBank/DDBJ databases">
        <title>The diversity of Class Acidimicrobiia in South China Sea sediment environments and the proposal of Iamia marina sp. nov., a novel species of the genus Iamia.</title>
        <authorList>
            <person name="He Y."/>
            <person name="Tian X."/>
        </authorList>
    </citation>
    <scope>NUCLEOTIDE SEQUENCE</scope>
    <source>
        <strain evidence="1">DSM 19957</strain>
    </source>
</reference>
<evidence type="ECO:0000313" key="2">
    <source>
        <dbReference type="Proteomes" id="UP001216390"/>
    </source>
</evidence>
<dbReference type="RefSeq" id="WP_272738678.1">
    <property type="nucleotide sequence ID" value="NZ_CP116942.1"/>
</dbReference>
<dbReference type="KEGG" id="ima:PO878_10565"/>
<gene>
    <name evidence="1" type="ORF">PO878_10565</name>
</gene>
<sequence length="83" mass="9449">MHGAEALARFWESEREGPEEEFTLRSEVVAVDPAARTAVVRVEVAYGDGERWRDLWVLHLAPDGRCRAFEEWPFSPDQPDGHG</sequence>
<dbReference type="Gene3D" id="3.10.450.50">
    <property type="match status" value="1"/>
</dbReference>
<evidence type="ECO:0008006" key="3">
    <source>
        <dbReference type="Google" id="ProtNLM"/>
    </source>
</evidence>
<dbReference type="SUPFAM" id="SSF54427">
    <property type="entry name" value="NTF2-like"/>
    <property type="match status" value="1"/>
</dbReference>
<dbReference type="InterPro" id="IPR032710">
    <property type="entry name" value="NTF2-like_dom_sf"/>
</dbReference>
<protein>
    <recommendedName>
        <fullName evidence="3">SnoaL-like domain-containing protein</fullName>
    </recommendedName>
</protein>
<keyword evidence="2" id="KW-1185">Reference proteome</keyword>
<proteinExistence type="predicted"/>
<organism evidence="1 2">
    <name type="scientific">Iamia majanohamensis</name>
    <dbReference type="NCBI Taxonomy" id="467976"/>
    <lineage>
        <taxon>Bacteria</taxon>
        <taxon>Bacillati</taxon>
        <taxon>Actinomycetota</taxon>
        <taxon>Acidimicrobiia</taxon>
        <taxon>Acidimicrobiales</taxon>
        <taxon>Iamiaceae</taxon>
        <taxon>Iamia</taxon>
    </lineage>
</organism>